<evidence type="ECO:0000256" key="1">
    <source>
        <dbReference type="SAM" id="SignalP"/>
    </source>
</evidence>
<keyword evidence="1" id="KW-0732">Signal</keyword>
<evidence type="ECO:0000313" key="3">
    <source>
        <dbReference type="EMBL" id="ERJ11278.1"/>
    </source>
</evidence>
<name>U2E7V3_9MOLU</name>
<dbReference type="AlphaFoldDB" id="U2E7V3"/>
<dbReference type="EC" id="1.3.99.1" evidence="3"/>
<dbReference type="OrthoDB" id="9806398at2"/>
<proteinExistence type="predicted"/>
<keyword evidence="3" id="KW-0560">Oxidoreductase</keyword>
<reference evidence="3 4" key="1">
    <citation type="journal article" date="2011" name="J. Bacteriol.">
        <title>Genome sequence of Haloplasma contractile, an unusual contractile bacterium from a deep-sea anoxic brine lake.</title>
        <authorList>
            <person name="Antunes A."/>
            <person name="Alam I."/>
            <person name="El Dorry H."/>
            <person name="Siam R."/>
            <person name="Robertson A."/>
            <person name="Bajic V.B."/>
            <person name="Stingl U."/>
        </authorList>
    </citation>
    <scope>NUCLEOTIDE SEQUENCE [LARGE SCALE GENOMIC DNA]</scope>
    <source>
        <strain evidence="3 4">SSD-17B</strain>
    </source>
</reference>
<accession>U2E7V3</accession>
<gene>
    <name evidence="3" type="ORF">HLPCO_002718</name>
</gene>
<dbReference type="Pfam" id="PF04205">
    <property type="entry name" value="FMN_bind"/>
    <property type="match status" value="1"/>
</dbReference>
<dbReference type="InParanoid" id="U2E7V3"/>
<sequence length="134" mass="15256">MKYSVIVLLSFLSFFLIGCSQQESTFIYNDGTYTAEGDHRELGYEVAEVTIKSDRIEKVVLKRMNAEGNEVNYKEWTGEIFDGEMRPDLNKARLELATIIVDKQITEVDAIQGATISSQEWVKAVNRALEKAER</sequence>
<dbReference type="Proteomes" id="UP000005707">
    <property type="component" value="Unassembled WGS sequence"/>
</dbReference>
<feature type="signal peptide" evidence="1">
    <location>
        <begin position="1"/>
        <end position="18"/>
    </location>
</feature>
<dbReference type="GO" id="GO:0016491">
    <property type="term" value="F:oxidoreductase activity"/>
    <property type="evidence" value="ECO:0007669"/>
    <property type="project" value="UniProtKB-KW"/>
</dbReference>
<dbReference type="GO" id="GO:0010181">
    <property type="term" value="F:FMN binding"/>
    <property type="evidence" value="ECO:0007669"/>
    <property type="project" value="InterPro"/>
</dbReference>
<dbReference type="SMART" id="SM00900">
    <property type="entry name" value="FMN_bind"/>
    <property type="match status" value="1"/>
</dbReference>
<dbReference type="eggNOG" id="COG3976">
    <property type="taxonomic scope" value="Bacteria"/>
</dbReference>
<dbReference type="GO" id="GO:0016020">
    <property type="term" value="C:membrane"/>
    <property type="evidence" value="ECO:0007669"/>
    <property type="project" value="InterPro"/>
</dbReference>
<keyword evidence="4" id="KW-1185">Reference proteome</keyword>
<dbReference type="RefSeq" id="WP_008825596.1">
    <property type="nucleotide sequence ID" value="NZ_AFNU02000013.1"/>
</dbReference>
<dbReference type="PROSITE" id="PS51257">
    <property type="entry name" value="PROKAR_LIPOPROTEIN"/>
    <property type="match status" value="1"/>
</dbReference>
<reference evidence="3 4" key="2">
    <citation type="journal article" date="2013" name="PLoS ONE">
        <title>INDIGO - INtegrated Data Warehouse of MIcrobial GenOmes with Examples from the Red Sea Extremophiles.</title>
        <authorList>
            <person name="Alam I."/>
            <person name="Antunes A."/>
            <person name="Kamau A.A."/>
            <person name="Ba Alawi W."/>
            <person name="Kalkatawi M."/>
            <person name="Stingl U."/>
            <person name="Bajic V.B."/>
        </authorList>
    </citation>
    <scope>NUCLEOTIDE SEQUENCE [LARGE SCALE GENOMIC DNA]</scope>
    <source>
        <strain evidence="3 4">SSD-17B</strain>
    </source>
</reference>
<dbReference type="InterPro" id="IPR007329">
    <property type="entry name" value="FMN-bd"/>
</dbReference>
<organism evidence="3 4">
    <name type="scientific">Haloplasma contractile SSD-17B</name>
    <dbReference type="NCBI Taxonomy" id="1033810"/>
    <lineage>
        <taxon>Bacteria</taxon>
        <taxon>Bacillati</taxon>
        <taxon>Mycoplasmatota</taxon>
        <taxon>Mollicutes</taxon>
        <taxon>Haloplasmatales</taxon>
        <taxon>Haloplasmataceae</taxon>
        <taxon>Haloplasma</taxon>
    </lineage>
</organism>
<protein>
    <submittedName>
        <fullName evidence="3">Fumarate reductase flavoprotein subunit</fullName>
        <ecNumber evidence="3">1.3.99.1</ecNumber>
    </submittedName>
</protein>
<comment type="caution">
    <text evidence="3">The sequence shown here is derived from an EMBL/GenBank/DDBJ whole genome shotgun (WGS) entry which is preliminary data.</text>
</comment>
<feature type="chain" id="PRO_5005712602" evidence="1">
    <location>
        <begin position="19"/>
        <end position="134"/>
    </location>
</feature>
<evidence type="ECO:0000313" key="4">
    <source>
        <dbReference type="Proteomes" id="UP000005707"/>
    </source>
</evidence>
<feature type="domain" description="FMN-binding" evidence="2">
    <location>
        <begin position="43"/>
        <end position="132"/>
    </location>
</feature>
<evidence type="ECO:0000259" key="2">
    <source>
        <dbReference type="SMART" id="SM00900"/>
    </source>
</evidence>
<dbReference type="Gene3D" id="3.90.1010.20">
    <property type="match status" value="1"/>
</dbReference>
<dbReference type="EMBL" id="AFNU02000013">
    <property type="protein sequence ID" value="ERJ11278.1"/>
    <property type="molecule type" value="Genomic_DNA"/>
</dbReference>